<dbReference type="Proteomes" id="UP001497525">
    <property type="component" value="Unassembled WGS sequence"/>
</dbReference>
<dbReference type="EMBL" id="CAXLJL010000412">
    <property type="protein sequence ID" value="CAL5137568.1"/>
    <property type="molecule type" value="Genomic_DNA"/>
</dbReference>
<dbReference type="AlphaFoldDB" id="A0AAV2TMD3"/>
<evidence type="ECO:0000313" key="1">
    <source>
        <dbReference type="EMBL" id="CAL5137568.1"/>
    </source>
</evidence>
<protein>
    <submittedName>
        <fullName evidence="1">Uncharacterized protein</fullName>
    </submittedName>
</protein>
<gene>
    <name evidence="1" type="ORF">CDAUBV1_LOCUS11865</name>
</gene>
<evidence type="ECO:0000313" key="2">
    <source>
        <dbReference type="Proteomes" id="UP001497525"/>
    </source>
</evidence>
<proteinExistence type="predicted"/>
<accession>A0AAV2TMD3</accession>
<reference evidence="1" key="1">
    <citation type="submission" date="2024-06" db="EMBL/GenBank/DDBJ databases">
        <authorList>
            <person name="Liu X."/>
            <person name="Lenzi L."/>
            <person name="Haldenby T S."/>
            <person name="Uol C."/>
        </authorList>
    </citation>
    <scope>NUCLEOTIDE SEQUENCE</scope>
</reference>
<comment type="caution">
    <text evidence="1">The sequence shown here is derived from an EMBL/GenBank/DDBJ whole genome shotgun (WGS) entry which is preliminary data.</text>
</comment>
<organism evidence="1 2">
    <name type="scientific">Calicophoron daubneyi</name>
    <name type="common">Rumen fluke</name>
    <name type="synonym">Paramphistomum daubneyi</name>
    <dbReference type="NCBI Taxonomy" id="300641"/>
    <lineage>
        <taxon>Eukaryota</taxon>
        <taxon>Metazoa</taxon>
        <taxon>Spiralia</taxon>
        <taxon>Lophotrochozoa</taxon>
        <taxon>Platyhelminthes</taxon>
        <taxon>Trematoda</taxon>
        <taxon>Digenea</taxon>
        <taxon>Plagiorchiida</taxon>
        <taxon>Pronocephalata</taxon>
        <taxon>Paramphistomoidea</taxon>
        <taxon>Paramphistomidae</taxon>
        <taxon>Calicophoron</taxon>
    </lineage>
</organism>
<sequence length="109" mass="12003">MQLCISAFLLPSTLTDTYLSNAFLNVVICFSIMGSGMEGKLHPRNAMKSGEDVLCLLTFVPLSVYLFSESSFPLHPSIFDVCNWLCFGKVNACVYSCLIPSILSASVWH</sequence>
<name>A0AAV2TMD3_CALDB</name>